<dbReference type="InterPro" id="IPR050074">
    <property type="entry name" value="DHO_dehydrogenase"/>
</dbReference>
<comment type="pathway">
    <text evidence="2">Pyrimidine metabolism; UMP biosynthesis via de novo pathway.</text>
</comment>
<dbReference type="PANTHER" id="PTHR48109:SF3">
    <property type="entry name" value="SLL0744 PROTEIN"/>
    <property type="match status" value="1"/>
</dbReference>
<protein>
    <submittedName>
        <fullName evidence="3">Dihydroorotate dehydrogenase</fullName>
        <ecNumber evidence="3">1.3.-.-</ecNumber>
    </submittedName>
</protein>
<dbReference type="GO" id="GO:0005737">
    <property type="term" value="C:cytoplasm"/>
    <property type="evidence" value="ECO:0007669"/>
    <property type="project" value="TreeGrafter"/>
</dbReference>
<proteinExistence type="predicted"/>
<dbReference type="InterPro" id="IPR013785">
    <property type="entry name" value="Aldolase_TIM"/>
</dbReference>
<reference evidence="3" key="1">
    <citation type="submission" date="2019-08" db="EMBL/GenBank/DDBJ databases">
        <authorList>
            <person name="Kucharzyk K."/>
            <person name="Murdoch R.W."/>
            <person name="Higgins S."/>
            <person name="Loffler F."/>
        </authorList>
    </citation>
    <scope>NUCLEOTIDE SEQUENCE</scope>
</reference>
<dbReference type="AlphaFoldDB" id="A0A644YA32"/>
<comment type="cofactor">
    <cofactor evidence="1">
        <name>FMN</name>
        <dbReference type="ChEBI" id="CHEBI:58210"/>
    </cofactor>
</comment>
<dbReference type="SUPFAM" id="SSF51395">
    <property type="entry name" value="FMN-linked oxidoreductases"/>
    <property type="match status" value="1"/>
</dbReference>
<evidence type="ECO:0000313" key="3">
    <source>
        <dbReference type="EMBL" id="MPM24778.1"/>
    </source>
</evidence>
<dbReference type="GO" id="GO:0004152">
    <property type="term" value="F:dihydroorotate dehydrogenase activity"/>
    <property type="evidence" value="ECO:0007669"/>
    <property type="project" value="TreeGrafter"/>
</dbReference>
<accession>A0A644YA32</accession>
<organism evidence="3">
    <name type="scientific">bioreactor metagenome</name>
    <dbReference type="NCBI Taxonomy" id="1076179"/>
    <lineage>
        <taxon>unclassified sequences</taxon>
        <taxon>metagenomes</taxon>
        <taxon>ecological metagenomes</taxon>
    </lineage>
</organism>
<dbReference type="EMBL" id="VSSQ01004339">
    <property type="protein sequence ID" value="MPM24778.1"/>
    <property type="molecule type" value="Genomic_DNA"/>
</dbReference>
<sequence>MSFASEIEKAGADALELNVFILPSDPAMKDHEIKATYHSIVDGVRAHTKLPIALKSHWYFTDMASFYTEMSHKVDSLVLFNRFFSPDIDIKNRKVISSGSISSPSDHAQVLRWIGILAGKVASSLSASGGIHNAEAVIKSLLAGADVVQIASALYIRRDGVIPSMLEGLSNWMKEQGISSIDEFRGSLSHQNIANPLLYERAQFMKYFSDFRSK</sequence>
<dbReference type="EC" id="1.3.-.-" evidence="3"/>
<name>A0A644YA32_9ZZZZ</name>
<dbReference type="GO" id="GO:0006207">
    <property type="term" value="P:'de novo' pyrimidine nucleobase biosynthetic process"/>
    <property type="evidence" value="ECO:0007669"/>
    <property type="project" value="TreeGrafter"/>
</dbReference>
<gene>
    <name evidence="3" type="primary">pyrD_26</name>
    <name evidence="3" type="ORF">SDC9_71263</name>
</gene>
<keyword evidence="3" id="KW-0560">Oxidoreductase</keyword>
<dbReference type="PANTHER" id="PTHR48109">
    <property type="entry name" value="DIHYDROOROTATE DEHYDROGENASE (QUINONE), MITOCHONDRIAL-RELATED"/>
    <property type="match status" value="1"/>
</dbReference>
<dbReference type="Gene3D" id="3.20.20.70">
    <property type="entry name" value="Aldolase class I"/>
    <property type="match status" value="1"/>
</dbReference>
<evidence type="ECO:0000256" key="1">
    <source>
        <dbReference type="ARBA" id="ARBA00001917"/>
    </source>
</evidence>
<comment type="caution">
    <text evidence="3">The sequence shown here is derived from an EMBL/GenBank/DDBJ whole genome shotgun (WGS) entry which is preliminary data.</text>
</comment>
<evidence type="ECO:0000256" key="2">
    <source>
        <dbReference type="ARBA" id="ARBA00004725"/>
    </source>
</evidence>